<dbReference type="EMBL" id="VSSQ01130068">
    <property type="protein sequence ID" value="MPN57923.1"/>
    <property type="molecule type" value="Genomic_DNA"/>
</dbReference>
<sequence>MVFDLVIHVLAAELHHVRFTGAAHAGIWHRESVFSGETGVDELFALYGNTGADQVGDHAFGLDRHGDLGQFGLSIEWARHCKSPWVERVKRG</sequence>
<name>A0A645JED1_9ZZZZ</name>
<accession>A0A645JED1</accession>
<reference evidence="1" key="1">
    <citation type="submission" date="2019-08" db="EMBL/GenBank/DDBJ databases">
        <authorList>
            <person name="Kucharzyk K."/>
            <person name="Murdoch R.W."/>
            <person name="Higgins S."/>
            <person name="Loffler F."/>
        </authorList>
    </citation>
    <scope>NUCLEOTIDE SEQUENCE</scope>
</reference>
<organism evidence="1">
    <name type="scientific">bioreactor metagenome</name>
    <dbReference type="NCBI Taxonomy" id="1076179"/>
    <lineage>
        <taxon>unclassified sequences</taxon>
        <taxon>metagenomes</taxon>
        <taxon>ecological metagenomes</taxon>
    </lineage>
</organism>
<protein>
    <submittedName>
        <fullName evidence="1">Uncharacterized protein</fullName>
    </submittedName>
</protein>
<comment type="caution">
    <text evidence="1">The sequence shown here is derived from an EMBL/GenBank/DDBJ whole genome shotgun (WGS) entry which is preliminary data.</text>
</comment>
<evidence type="ECO:0000313" key="1">
    <source>
        <dbReference type="EMBL" id="MPN57923.1"/>
    </source>
</evidence>
<dbReference type="AlphaFoldDB" id="A0A645JED1"/>
<gene>
    <name evidence="1" type="ORF">SDC9_205619</name>
</gene>
<proteinExistence type="predicted"/>